<evidence type="ECO:0000256" key="5">
    <source>
        <dbReference type="ARBA" id="ARBA00022692"/>
    </source>
</evidence>
<dbReference type="GO" id="GO:0015979">
    <property type="term" value="P:photosynthesis"/>
    <property type="evidence" value="ECO:0007669"/>
    <property type="project" value="UniProtKB-KW"/>
</dbReference>
<name>A0A0A1ZW92_PROMR</name>
<dbReference type="AlphaFoldDB" id="A0A0A1ZW92"/>
<keyword evidence="4 10" id="KW-0813">Transport</keyword>
<evidence type="ECO:0000256" key="8">
    <source>
        <dbReference type="ARBA" id="ARBA00023136"/>
    </source>
</evidence>
<keyword evidence="10" id="KW-0793">Thylakoid</keyword>
<feature type="transmembrane region" description="Helical" evidence="11">
    <location>
        <begin position="12"/>
        <end position="36"/>
    </location>
</feature>
<comment type="function">
    <text evidence="1 10">Component of the cytochrome b6-f complex, which mediates electron transfer between photosystem II (PSII) and photosystem I (PSI), cyclic electron flow around PSI, and state transitions.</text>
</comment>
<dbReference type="Pfam" id="PF03742">
    <property type="entry name" value="PetN"/>
    <property type="match status" value="1"/>
</dbReference>
<dbReference type="InterPro" id="IPR036143">
    <property type="entry name" value="Cytochr_b6-f_cplx_su8_sf"/>
</dbReference>
<sequence>MKFCYIYISDLNLMIFQIGWASLAAIFTFSIAMVVWGRNGDGSIDI</sequence>
<evidence type="ECO:0000256" key="7">
    <source>
        <dbReference type="ARBA" id="ARBA00022989"/>
    </source>
</evidence>
<keyword evidence="8 10" id="KW-0472">Membrane</keyword>
<evidence type="ECO:0000256" key="10">
    <source>
        <dbReference type="HAMAP-Rule" id="MF_00395"/>
    </source>
</evidence>
<evidence type="ECO:0000256" key="11">
    <source>
        <dbReference type="SAM" id="Phobius"/>
    </source>
</evidence>
<evidence type="ECO:0000256" key="4">
    <source>
        <dbReference type="ARBA" id="ARBA00022448"/>
    </source>
</evidence>
<dbReference type="GO" id="GO:0031676">
    <property type="term" value="C:plasma membrane-derived thylakoid membrane"/>
    <property type="evidence" value="ECO:0007669"/>
    <property type="project" value="UniProtKB-SubCell"/>
</dbReference>
<comment type="similarity">
    <text evidence="3 10">Belongs to the PetN family.</text>
</comment>
<keyword evidence="7 10" id="KW-1133">Transmembrane helix</keyword>
<evidence type="ECO:0000256" key="9">
    <source>
        <dbReference type="ARBA" id="ARBA00025834"/>
    </source>
</evidence>
<evidence type="ECO:0000313" key="12">
    <source>
        <dbReference type="EMBL" id="KGF92418.1"/>
    </source>
</evidence>
<evidence type="ECO:0000256" key="2">
    <source>
        <dbReference type="ARBA" id="ARBA00004167"/>
    </source>
</evidence>
<dbReference type="NCBIfam" id="NF002709">
    <property type="entry name" value="PRK02529.1"/>
    <property type="match status" value="1"/>
</dbReference>
<evidence type="ECO:0000256" key="1">
    <source>
        <dbReference type="ARBA" id="ARBA00003068"/>
    </source>
</evidence>
<evidence type="ECO:0000256" key="3">
    <source>
        <dbReference type="ARBA" id="ARBA00010969"/>
    </source>
</evidence>
<dbReference type="GO" id="GO:0009055">
    <property type="term" value="F:electron transfer activity"/>
    <property type="evidence" value="ECO:0007669"/>
    <property type="project" value="UniProtKB-UniRule"/>
</dbReference>
<comment type="subunit">
    <text evidence="9 10">The 4 large subunits of the cytochrome b6-f complex are cytochrome b6, subunit IV (17 kDa polypeptide, PetD), cytochrome f and the Rieske protein, while the 4 small subunits are PetG, PetL, PetM and PetN. The complex functions as a dimer.</text>
</comment>
<dbReference type="GO" id="GO:0009512">
    <property type="term" value="C:cytochrome b6f complex"/>
    <property type="evidence" value="ECO:0007669"/>
    <property type="project" value="InterPro"/>
</dbReference>
<keyword evidence="5 10" id="KW-0812">Transmembrane</keyword>
<keyword evidence="10" id="KW-0602">Photosynthesis</keyword>
<comment type="subcellular location">
    <subcellularLocation>
        <location evidence="10">Cellular thylakoid membrane</location>
        <topology evidence="10">Single-pass membrane protein</topology>
    </subcellularLocation>
    <subcellularLocation>
        <location evidence="2">Membrane</location>
        <topology evidence="2">Single-pass membrane protein</topology>
    </subcellularLocation>
</comment>
<reference evidence="13" key="1">
    <citation type="journal article" date="2014" name="Sci. Data">
        <title>Genomes of diverse isolates of the marine cyanobacterium Prochlorococcus.</title>
        <authorList>
            <person name="Biller S."/>
            <person name="Berube P."/>
            <person name="Thompson J."/>
            <person name="Kelly L."/>
            <person name="Roggensack S."/>
            <person name="Awad L."/>
            <person name="Roache-Johnson K."/>
            <person name="Ding H."/>
            <person name="Giovannoni S.J."/>
            <person name="Moore L.R."/>
            <person name="Chisholm S.W."/>
        </authorList>
    </citation>
    <scope>NUCLEOTIDE SEQUENCE [LARGE SCALE GENOMIC DNA]</scope>
</reference>
<comment type="caution">
    <text evidence="12">The sequence shown here is derived from an EMBL/GenBank/DDBJ whole genome shotgun (WGS) entry which is preliminary data.</text>
</comment>
<proteinExistence type="inferred from homology"/>
<evidence type="ECO:0000313" key="13">
    <source>
        <dbReference type="Proteomes" id="UP000030491"/>
    </source>
</evidence>
<organism evidence="12 13">
    <name type="scientific">Prochlorococcus marinus str. MIT 9116</name>
    <dbReference type="NCBI Taxonomy" id="167544"/>
    <lineage>
        <taxon>Bacteria</taxon>
        <taxon>Bacillati</taxon>
        <taxon>Cyanobacteriota</taxon>
        <taxon>Cyanophyceae</taxon>
        <taxon>Synechococcales</taxon>
        <taxon>Prochlorococcaceae</taxon>
        <taxon>Prochlorococcus</taxon>
    </lineage>
</organism>
<accession>A0A0A1ZW92</accession>
<dbReference type="Proteomes" id="UP000030491">
    <property type="component" value="Unassembled WGS sequence"/>
</dbReference>
<keyword evidence="6 10" id="KW-0249">Electron transport</keyword>
<dbReference type="SUPFAM" id="SSF103451">
    <property type="entry name" value="PetN subunit of the cytochrome b6f complex"/>
    <property type="match status" value="1"/>
</dbReference>
<dbReference type="HAMAP" id="MF_00395">
    <property type="entry name" value="Cytb6_f_PetN"/>
    <property type="match status" value="1"/>
</dbReference>
<dbReference type="GO" id="GO:0017004">
    <property type="term" value="P:cytochrome complex assembly"/>
    <property type="evidence" value="ECO:0007669"/>
    <property type="project" value="UniProtKB-UniRule"/>
</dbReference>
<evidence type="ECO:0000256" key="6">
    <source>
        <dbReference type="ARBA" id="ARBA00022982"/>
    </source>
</evidence>
<dbReference type="EMBL" id="JNAJ01000008">
    <property type="protein sequence ID" value="KGF92418.1"/>
    <property type="molecule type" value="Genomic_DNA"/>
</dbReference>
<gene>
    <name evidence="10" type="primary">petN</name>
    <name evidence="12" type="ORF">EU93_0683</name>
</gene>
<protein>
    <recommendedName>
        <fullName evidence="10">Cytochrome b6-f complex subunit 8</fullName>
    </recommendedName>
    <alternativeName>
        <fullName evidence="10">Cytochrome b6-f complex subunit PetN</fullName>
    </alternativeName>
    <alternativeName>
        <fullName evidence="10">Cytochrome b6-f complex subunit VIII</fullName>
    </alternativeName>
</protein>
<dbReference type="InterPro" id="IPR005497">
    <property type="entry name" value="Cytochrome_b6-f_cplx_su8"/>
</dbReference>